<dbReference type="Proteomes" id="UP001239111">
    <property type="component" value="Chromosome 3"/>
</dbReference>
<keyword evidence="2" id="KW-1185">Reference proteome</keyword>
<gene>
    <name evidence="1" type="ORF">QAD02_004396</name>
</gene>
<name>A0ACC2NPF3_9HYME</name>
<sequence>MGTTTQYYSNGFEIDIRKWSEDVGEIFCYACKNNKNKGPIKGFYAQCRGCDSTYHPSCAERANLNEHGVFLKCCALDPNSENTNSHSVGQLNQDGQTGVESVHEEDSEEEVDELQTQKVDKFTNTQMLEVIRRMLKKDGTNTIAEINRNTNEKTKVITDSLKSLSSRLMSVEEQITELDNRVTVIENSHWNEQQEISENVVSEVKERIYREKNVIMFGVPEFETPQLLQDLLTTMLANAPFQLNNIQYHRIGKTTGDKCRPLKLKLDSLDNAKWMLINQRKFCPDSIRCSNDKTLMQQQVIHNVLNELEDRRKSGENNLLLKYVKGVPTIIVRPESRCSNNSMVESDMNVEPTLDESNQRSSGHSGKQQFNNSNVNTRRDYSTKASYTANHGDVRMPFQNTKKYPQPQLLNPTYNNNSSRHIQQQTSGRGSTIRHVARHSANSTKAAATNFLRKSVGPPHAPQQYAQNFGQTKNHQGRW</sequence>
<organism evidence="1 2">
    <name type="scientific">Eretmocerus hayati</name>
    <dbReference type="NCBI Taxonomy" id="131215"/>
    <lineage>
        <taxon>Eukaryota</taxon>
        <taxon>Metazoa</taxon>
        <taxon>Ecdysozoa</taxon>
        <taxon>Arthropoda</taxon>
        <taxon>Hexapoda</taxon>
        <taxon>Insecta</taxon>
        <taxon>Pterygota</taxon>
        <taxon>Neoptera</taxon>
        <taxon>Endopterygota</taxon>
        <taxon>Hymenoptera</taxon>
        <taxon>Apocrita</taxon>
        <taxon>Proctotrupomorpha</taxon>
        <taxon>Chalcidoidea</taxon>
        <taxon>Aphelinidae</taxon>
        <taxon>Aphelininae</taxon>
        <taxon>Eretmocerus</taxon>
    </lineage>
</organism>
<evidence type="ECO:0000313" key="2">
    <source>
        <dbReference type="Proteomes" id="UP001239111"/>
    </source>
</evidence>
<evidence type="ECO:0000313" key="1">
    <source>
        <dbReference type="EMBL" id="KAJ8673134.1"/>
    </source>
</evidence>
<proteinExistence type="predicted"/>
<accession>A0ACC2NPF3</accession>
<protein>
    <submittedName>
        <fullName evidence="1">Uncharacterized protein</fullName>
    </submittedName>
</protein>
<dbReference type="EMBL" id="CM056743">
    <property type="protein sequence ID" value="KAJ8673134.1"/>
    <property type="molecule type" value="Genomic_DNA"/>
</dbReference>
<comment type="caution">
    <text evidence="1">The sequence shown here is derived from an EMBL/GenBank/DDBJ whole genome shotgun (WGS) entry which is preliminary data.</text>
</comment>
<reference evidence="1" key="1">
    <citation type="submission" date="2023-04" db="EMBL/GenBank/DDBJ databases">
        <title>A chromosome-level genome assembly of the parasitoid wasp Eretmocerus hayati.</title>
        <authorList>
            <person name="Zhong Y."/>
            <person name="Liu S."/>
            <person name="Liu Y."/>
        </authorList>
    </citation>
    <scope>NUCLEOTIDE SEQUENCE</scope>
    <source>
        <strain evidence="1">ZJU_SS_LIU_2023</strain>
    </source>
</reference>